<dbReference type="PANTHER" id="PTHR30244:SF36">
    <property type="entry name" value="3-OXO-GLUCOSE-6-PHOSPHATE:GLUTAMATE AMINOTRANSFERASE"/>
    <property type="match status" value="1"/>
</dbReference>
<reference evidence="4 5" key="1">
    <citation type="submission" date="2021-08" db="EMBL/GenBank/DDBJ databases">
        <authorList>
            <person name="Zhang D."/>
            <person name="Zhang A."/>
            <person name="Wang L."/>
        </authorList>
    </citation>
    <scope>NUCLEOTIDE SEQUENCE [LARGE SCALE GENOMIC DNA]</scope>
    <source>
        <strain evidence="4 5">WL0086</strain>
    </source>
</reference>
<keyword evidence="4" id="KW-0032">Aminotransferase</keyword>
<dbReference type="InterPro" id="IPR015422">
    <property type="entry name" value="PyrdxlP-dep_Trfase_small"/>
</dbReference>
<dbReference type="RefSeq" id="WP_221028980.1">
    <property type="nucleotide sequence ID" value="NZ_CP139781.1"/>
</dbReference>
<dbReference type="EMBL" id="CP139781">
    <property type="protein sequence ID" value="WRQ87985.1"/>
    <property type="molecule type" value="Genomic_DNA"/>
</dbReference>
<dbReference type="Gene3D" id="3.40.640.10">
    <property type="entry name" value="Type I PLP-dependent aspartate aminotransferase-like (Major domain)"/>
    <property type="match status" value="1"/>
</dbReference>
<dbReference type="GO" id="GO:0008483">
    <property type="term" value="F:transaminase activity"/>
    <property type="evidence" value="ECO:0007669"/>
    <property type="project" value="UniProtKB-KW"/>
</dbReference>
<dbReference type="Pfam" id="PF01041">
    <property type="entry name" value="DegT_DnrJ_EryC1"/>
    <property type="match status" value="1"/>
</dbReference>
<dbReference type="PANTHER" id="PTHR30244">
    <property type="entry name" value="TRANSAMINASE"/>
    <property type="match status" value="1"/>
</dbReference>
<keyword evidence="1 3" id="KW-0663">Pyridoxal phosphate</keyword>
<reference evidence="4 5" key="2">
    <citation type="submission" date="2023-12" db="EMBL/GenBank/DDBJ databases">
        <title>Description of an unclassified Opitutus bacterium of Verrucomicrobiota.</title>
        <authorList>
            <person name="Zhang D.-F."/>
        </authorList>
    </citation>
    <scope>NUCLEOTIDE SEQUENCE [LARGE SCALE GENOMIC DNA]</scope>
    <source>
        <strain evidence="4 5">WL0086</strain>
    </source>
</reference>
<evidence type="ECO:0000313" key="4">
    <source>
        <dbReference type="EMBL" id="WRQ87985.1"/>
    </source>
</evidence>
<dbReference type="InterPro" id="IPR000653">
    <property type="entry name" value="DegT/StrS_aminotransferase"/>
</dbReference>
<protein>
    <submittedName>
        <fullName evidence="4">DegT/DnrJ/EryC1/StrS family aminotransferase</fullName>
        <ecNumber evidence="4">2.6.1.-</ecNumber>
    </submittedName>
</protein>
<keyword evidence="5" id="KW-1185">Reference proteome</keyword>
<dbReference type="EC" id="2.6.1.-" evidence="4"/>
<dbReference type="Proteomes" id="UP000738431">
    <property type="component" value="Chromosome"/>
</dbReference>
<gene>
    <name evidence="4" type="ORF">K1X11_001100</name>
</gene>
<evidence type="ECO:0000313" key="5">
    <source>
        <dbReference type="Proteomes" id="UP000738431"/>
    </source>
</evidence>
<dbReference type="PIRSF" id="PIRSF000390">
    <property type="entry name" value="PLP_StrS"/>
    <property type="match status" value="1"/>
</dbReference>
<evidence type="ECO:0000256" key="3">
    <source>
        <dbReference type="RuleBase" id="RU004508"/>
    </source>
</evidence>
<dbReference type="Gene3D" id="3.90.1150.10">
    <property type="entry name" value="Aspartate Aminotransferase, domain 1"/>
    <property type="match status" value="1"/>
</dbReference>
<dbReference type="SUPFAM" id="SSF53383">
    <property type="entry name" value="PLP-dependent transferases"/>
    <property type="match status" value="1"/>
</dbReference>
<dbReference type="CDD" id="cd00616">
    <property type="entry name" value="AHBA_syn"/>
    <property type="match status" value="1"/>
</dbReference>
<keyword evidence="4" id="KW-0808">Transferase</keyword>
<evidence type="ECO:0000256" key="1">
    <source>
        <dbReference type="ARBA" id="ARBA00022898"/>
    </source>
</evidence>
<dbReference type="InterPro" id="IPR015421">
    <property type="entry name" value="PyrdxlP-dep_Trfase_major"/>
</dbReference>
<evidence type="ECO:0000256" key="2">
    <source>
        <dbReference type="ARBA" id="ARBA00037999"/>
    </source>
</evidence>
<sequence>MKVPFLDLSRVHAALRVEILSSFAATYDAGRFCLGADVVAFEEAFSASAGAPAVGVANGTAALHLAARALDLGPGDDVIVPAFTFIASAWTASYVGARPVFCDIDPKTFNATAETIEAALTPQTKAIVVVHLFGQAADMDPILALAEKHGLPVIEDCAQAHLATYKGKPVGTMGAVGTFSFYPTKNLGGVGEGGAVISQHEALLDKVRLLRVHGSNVRYQHDAVGYNYRLEGLQAGALKVKLAHLPKWTARRREIAARYRAGITLADTVLPQVAPWGDSVYHQFTILQPNRDGLREHLMAAGVGTDLIYPRALHQQPCYAEIGPAEGALPVAEETARTCLSLPIFAELKDEEVDYVIESINAFAG</sequence>
<proteinExistence type="inferred from homology"/>
<name>A0ABZ1C8N1_9BACT</name>
<dbReference type="InterPro" id="IPR015424">
    <property type="entry name" value="PyrdxlP-dep_Trfase"/>
</dbReference>
<organism evidence="4 5">
    <name type="scientific">Actomonas aquatica</name>
    <dbReference type="NCBI Taxonomy" id="2866162"/>
    <lineage>
        <taxon>Bacteria</taxon>
        <taxon>Pseudomonadati</taxon>
        <taxon>Verrucomicrobiota</taxon>
        <taxon>Opitutia</taxon>
        <taxon>Opitutales</taxon>
        <taxon>Opitutaceae</taxon>
        <taxon>Actomonas</taxon>
    </lineage>
</organism>
<comment type="similarity">
    <text evidence="2 3">Belongs to the DegT/DnrJ/EryC1 family.</text>
</comment>
<accession>A0ABZ1C8N1</accession>